<dbReference type="Proteomes" id="UP001172082">
    <property type="component" value="Unassembled WGS sequence"/>
</dbReference>
<keyword evidence="3" id="KW-1185">Reference proteome</keyword>
<dbReference type="RefSeq" id="WP_346750585.1">
    <property type="nucleotide sequence ID" value="NZ_JAUJEA010000001.1"/>
</dbReference>
<comment type="caution">
    <text evidence="2">The sequence shown here is derived from an EMBL/GenBank/DDBJ whole genome shotgun (WGS) entry which is preliminary data.</text>
</comment>
<keyword evidence="1" id="KW-0812">Transmembrane</keyword>
<accession>A0ABT8KIM3</accession>
<sequence>MKIFRKLRIEAVQLDSAKRYLLYAVGEIVLIVVGILIAVNINNWNERNKSLKLQLKTLKEIKAALLLDVADLRLNIELHQEAIRACGALLEVFKKDQNYHDTLSYYFAKAFWSSRFISKSGPYETLKSRGIELITNDDLRNEITDVYDRAYENLLKVEGTMADYIQHVMLSFNPDHFDKTEMFSATHPESIGIMKPMDFEKLKENKKYHHLLRTFRSSSELFVTFNYQSTIEMTEKLIASIEREIAQLE</sequence>
<keyword evidence="1" id="KW-0472">Membrane</keyword>
<dbReference type="EMBL" id="JAUJEA010000001">
    <property type="protein sequence ID" value="MDN5200562.1"/>
    <property type="molecule type" value="Genomic_DNA"/>
</dbReference>
<evidence type="ECO:0000313" key="2">
    <source>
        <dbReference type="EMBL" id="MDN5200562.1"/>
    </source>
</evidence>
<proteinExistence type="predicted"/>
<feature type="transmembrane region" description="Helical" evidence="1">
    <location>
        <begin position="20"/>
        <end position="41"/>
    </location>
</feature>
<evidence type="ECO:0000313" key="3">
    <source>
        <dbReference type="Proteomes" id="UP001172082"/>
    </source>
</evidence>
<keyword evidence="1" id="KW-1133">Transmembrane helix</keyword>
<reference evidence="2" key="1">
    <citation type="submission" date="2023-06" db="EMBL/GenBank/DDBJ databases">
        <title>Genomic of Parafulvivirga corallium.</title>
        <authorList>
            <person name="Wang G."/>
        </authorList>
    </citation>
    <scope>NUCLEOTIDE SEQUENCE</scope>
    <source>
        <strain evidence="2">BMA10</strain>
    </source>
</reference>
<dbReference type="InterPro" id="IPR045749">
    <property type="entry name" value="DUF6090"/>
</dbReference>
<name>A0ABT8KIM3_9BACT</name>
<organism evidence="2 3">
    <name type="scientific">Splendidivirga corallicola</name>
    <dbReference type="NCBI Taxonomy" id="3051826"/>
    <lineage>
        <taxon>Bacteria</taxon>
        <taxon>Pseudomonadati</taxon>
        <taxon>Bacteroidota</taxon>
        <taxon>Cytophagia</taxon>
        <taxon>Cytophagales</taxon>
        <taxon>Splendidivirgaceae</taxon>
        <taxon>Splendidivirga</taxon>
    </lineage>
</organism>
<protein>
    <submittedName>
        <fullName evidence="2">DUF6090 family protein</fullName>
    </submittedName>
</protein>
<dbReference type="Pfam" id="PF19578">
    <property type="entry name" value="DUF6090"/>
    <property type="match status" value="1"/>
</dbReference>
<evidence type="ECO:0000256" key="1">
    <source>
        <dbReference type="SAM" id="Phobius"/>
    </source>
</evidence>
<gene>
    <name evidence="2" type="ORF">QQ008_04295</name>
</gene>